<dbReference type="STRING" id="5364.A0A5C3N583"/>
<evidence type="ECO:0000256" key="9">
    <source>
        <dbReference type="RuleBase" id="RU365073"/>
    </source>
</evidence>
<dbReference type="OrthoDB" id="17644at2759"/>
<dbReference type="Pfam" id="PF07575">
    <property type="entry name" value="Nucleopor_Nup85"/>
    <property type="match status" value="2"/>
</dbReference>
<evidence type="ECO:0000256" key="3">
    <source>
        <dbReference type="ARBA" id="ARBA00022448"/>
    </source>
</evidence>
<evidence type="ECO:0000256" key="8">
    <source>
        <dbReference type="ARBA" id="ARBA00023242"/>
    </source>
</evidence>
<dbReference type="GO" id="GO:0006606">
    <property type="term" value="P:protein import into nucleus"/>
    <property type="evidence" value="ECO:0007669"/>
    <property type="project" value="TreeGrafter"/>
</dbReference>
<keyword evidence="4 9" id="KW-0509">mRNA transport</keyword>
<dbReference type="PANTHER" id="PTHR13373">
    <property type="entry name" value="FROUNT PROTEIN-RELATED"/>
    <property type="match status" value="1"/>
</dbReference>
<dbReference type="AlphaFoldDB" id="A0A5C3N583"/>
<keyword evidence="8 9" id="KW-0539">Nucleus</keyword>
<dbReference type="PANTHER" id="PTHR13373:SF21">
    <property type="entry name" value="NUCLEAR PORE COMPLEX PROTEIN NUP85"/>
    <property type="match status" value="1"/>
</dbReference>
<dbReference type="GO" id="GO:0031080">
    <property type="term" value="C:nuclear pore outer ring"/>
    <property type="evidence" value="ECO:0007669"/>
    <property type="project" value="TreeGrafter"/>
</dbReference>
<dbReference type="GO" id="GO:0031965">
    <property type="term" value="C:nuclear membrane"/>
    <property type="evidence" value="ECO:0007669"/>
    <property type="project" value="UniProtKB-UniRule"/>
</dbReference>
<evidence type="ECO:0000256" key="1">
    <source>
        <dbReference type="ARBA" id="ARBA00004567"/>
    </source>
</evidence>
<comment type="function">
    <text evidence="9">Functions as a component of the nuclear pore complex (NPC).</text>
</comment>
<comment type="subunit">
    <text evidence="9">Component of the nuclear pore complex (NPC).</text>
</comment>
<evidence type="ECO:0000256" key="6">
    <source>
        <dbReference type="ARBA" id="ARBA00023010"/>
    </source>
</evidence>
<gene>
    <name evidence="10" type="ORF">OE88DRAFT_1735010</name>
</gene>
<evidence type="ECO:0000256" key="4">
    <source>
        <dbReference type="ARBA" id="ARBA00022816"/>
    </source>
</evidence>
<keyword evidence="11" id="KW-1185">Reference proteome</keyword>
<dbReference type="GO" id="GO:0006406">
    <property type="term" value="P:mRNA export from nucleus"/>
    <property type="evidence" value="ECO:0007669"/>
    <property type="project" value="TreeGrafter"/>
</dbReference>
<dbReference type="GO" id="GO:0017056">
    <property type="term" value="F:structural constituent of nuclear pore"/>
    <property type="evidence" value="ECO:0007669"/>
    <property type="project" value="TreeGrafter"/>
</dbReference>
<proteinExistence type="inferred from homology"/>
<sequence length="721" mass="81118">MAGTHVYLAPPLLEFGDTKEFVESGRTLNTTFSPRDNSLAVFVGPNESAGSTSAAMRKYWGDIPLYLANLNRPPDTVRREFVAGAGMVFDLLAALRKSGDRDGYNDRVDDPSYQVAMHAKCKDLVNMAESYWIRASQHGSDEELQYDSDHYRSLHTCLSLTNCLYAPRPESTRLPVGDDLMEWLNVHYIAPSSEEGDHLSNLTSPWEDETFWPYLTRAIIRGLTKASVFFMEALSRHPSSALQDLSQKLIPLLQSHPHVRDYASVAEFSRASPRWKDKIKALRSEMSSISHDDRDDGFENWWDRMSDILSILEGRFSVIKHVCQELGADWKEICAAYATLVHPTLSRGDLPELAAEVLEDMPSDPTDLEDSIHVALVRAQYREALACSARLDPWLAAHLATVMELMAYVATAPNAESGLSVADYYILAYAEYLASDPGLWRLAVAYLCSCENIGREMADTVLVRVSLELGAPEEQTEAMGGDRVPRAEKIIRMLKEITQVCRDYERMAAMRTVYKIGAGKLMGMREYALAMECYAKADDWPGLGRCVDLILEEFISGGPAKFVRLIDNTASLLQELTSIPETPGIFLHRLTFAVRYAEFHDNLMAERFRDAAMNLENMFRQDTAPKSWWAILLCDCVDLLQCEPPVFTTEAICLFLQKLEELQVRVEQGWANDYLSIIVRTTRGGGTKDALQRLKRVRLATTRYYAKSSVIDIGYKGIAVL</sequence>
<keyword evidence="9" id="KW-0472">Membrane</keyword>
<evidence type="ECO:0000256" key="5">
    <source>
        <dbReference type="ARBA" id="ARBA00022927"/>
    </source>
</evidence>
<dbReference type="EMBL" id="ML213510">
    <property type="protein sequence ID" value="TFK52007.1"/>
    <property type="molecule type" value="Genomic_DNA"/>
</dbReference>
<accession>A0A5C3N583</accession>
<evidence type="ECO:0000313" key="10">
    <source>
        <dbReference type="EMBL" id="TFK52007.1"/>
    </source>
</evidence>
<keyword evidence="5 9" id="KW-0653">Protein transport</keyword>
<keyword evidence="7 9" id="KW-0906">Nuclear pore complex</keyword>
<evidence type="ECO:0000256" key="2">
    <source>
        <dbReference type="ARBA" id="ARBA00005573"/>
    </source>
</evidence>
<dbReference type="InterPro" id="IPR011502">
    <property type="entry name" value="Nucleoporin_Nup85"/>
</dbReference>
<keyword evidence="3 9" id="KW-0813">Transport</keyword>
<dbReference type="GO" id="GO:0045893">
    <property type="term" value="P:positive regulation of DNA-templated transcription"/>
    <property type="evidence" value="ECO:0007669"/>
    <property type="project" value="TreeGrafter"/>
</dbReference>
<protein>
    <recommendedName>
        <fullName evidence="9">Nuclear pore complex protein Nup85</fullName>
    </recommendedName>
</protein>
<keyword evidence="6 9" id="KW-0811">Translocation</keyword>
<name>A0A5C3N583_9AGAM</name>
<evidence type="ECO:0000313" key="11">
    <source>
        <dbReference type="Proteomes" id="UP000305948"/>
    </source>
</evidence>
<comment type="similarity">
    <text evidence="2 9">Belongs to the nucleoporin Nup85 family.</text>
</comment>
<dbReference type="Proteomes" id="UP000305948">
    <property type="component" value="Unassembled WGS sequence"/>
</dbReference>
<evidence type="ECO:0000256" key="7">
    <source>
        <dbReference type="ARBA" id="ARBA00023132"/>
    </source>
</evidence>
<comment type="subcellular location">
    <subcellularLocation>
        <location evidence="1 9">Nucleus</location>
        <location evidence="1 9">Nuclear pore complex</location>
    </subcellularLocation>
</comment>
<organism evidence="10 11">
    <name type="scientific">Heliocybe sulcata</name>
    <dbReference type="NCBI Taxonomy" id="5364"/>
    <lineage>
        <taxon>Eukaryota</taxon>
        <taxon>Fungi</taxon>
        <taxon>Dikarya</taxon>
        <taxon>Basidiomycota</taxon>
        <taxon>Agaricomycotina</taxon>
        <taxon>Agaricomycetes</taxon>
        <taxon>Gloeophyllales</taxon>
        <taxon>Gloeophyllaceae</taxon>
        <taxon>Heliocybe</taxon>
    </lineage>
</organism>
<reference evidence="10 11" key="1">
    <citation type="journal article" date="2019" name="Nat. Ecol. Evol.">
        <title>Megaphylogeny resolves global patterns of mushroom evolution.</title>
        <authorList>
            <person name="Varga T."/>
            <person name="Krizsan K."/>
            <person name="Foldi C."/>
            <person name="Dima B."/>
            <person name="Sanchez-Garcia M."/>
            <person name="Sanchez-Ramirez S."/>
            <person name="Szollosi G.J."/>
            <person name="Szarkandi J.G."/>
            <person name="Papp V."/>
            <person name="Albert L."/>
            <person name="Andreopoulos W."/>
            <person name="Angelini C."/>
            <person name="Antonin V."/>
            <person name="Barry K.W."/>
            <person name="Bougher N.L."/>
            <person name="Buchanan P."/>
            <person name="Buyck B."/>
            <person name="Bense V."/>
            <person name="Catcheside P."/>
            <person name="Chovatia M."/>
            <person name="Cooper J."/>
            <person name="Damon W."/>
            <person name="Desjardin D."/>
            <person name="Finy P."/>
            <person name="Geml J."/>
            <person name="Haridas S."/>
            <person name="Hughes K."/>
            <person name="Justo A."/>
            <person name="Karasinski D."/>
            <person name="Kautmanova I."/>
            <person name="Kiss B."/>
            <person name="Kocsube S."/>
            <person name="Kotiranta H."/>
            <person name="LaButti K.M."/>
            <person name="Lechner B.E."/>
            <person name="Liimatainen K."/>
            <person name="Lipzen A."/>
            <person name="Lukacs Z."/>
            <person name="Mihaltcheva S."/>
            <person name="Morgado L.N."/>
            <person name="Niskanen T."/>
            <person name="Noordeloos M.E."/>
            <person name="Ohm R.A."/>
            <person name="Ortiz-Santana B."/>
            <person name="Ovrebo C."/>
            <person name="Racz N."/>
            <person name="Riley R."/>
            <person name="Savchenko A."/>
            <person name="Shiryaev A."/>
            <person name="Soop K."/>
            <person name="Spirin V."/>
            <person name="Szebenyi C."/>
            <person name="Tomsovsky M."/>
            <person name="Tulloss R.E."/>
            <person name="Uehling J."/>
            <person name="Grigoriev I.V."/>
            <person name="Vagvolgyi C."/>
            <person name="Papp T."/>
            <person name="Martin F.M."/>
            <person name="Miettinen O."/>
            <person name="Hibbett D.S."/>
            <person name="Nagy L.G."/>
        </authorList>
    </citation>
    <scope>NUCLEOTIDE SEQUENCE [LARGE SCALE GENOMIC DNA]</scope>
    <source>
        <strain evidence="10 11">OMC1185</strain>
    </source>
</reference>